<dbReference type="InterPro" id="IPR013424">
    <property type="entry name" value="Ice-binding_C"/>
</dbReference>
<dbReference type="Pfam" id="PF07589">
    <property type="entry name" value="PEP-CTERM"/>
    <property type="match status" value="1"/>
</dbReference>
<dbReference type="NCBIfam" id="TIGR02595">
    <property type="entry name" value="PEP_CTERM"/>
    <property type="match status" value="1"/>
</dbReference>
<dbReference type="Proteomes" id="UP000253529">
    <property type="component" value="Unassembled WGS sequence"/>
</dbReference>
<dbReference type="AlphaFoldDB" id="A0A366FDZ8"/>
<comment type="caution">
    <text evidence="4">The sequence shown here is derived from an EMBL/GenBank/DDBJ whole genome shotgun (WGS) entry which is preliminary data.</text>
</comment>
<feature type="signal peptide" evidence="2">
    <location>
        <begin position="1"/>
        <end position="25"/>
    </location>
</feature>
<keyword evidence="5" id="KW-1185">Reference proteome</keyword>
<evidence type="ECO:0000313" key="4">
    <source>
        <dbReference type="EMBL" id="RBP11945.1"/>
    </source>
</evidence>
<evidence type="ECO:0000259" key="3">
    <source>
        <dbReference type="Pfam" id="PF07589"/>
    </source>
</evidence>
<reference evidence="4 5" key="1">
    <citation type="submission" date="2018-06" db="EMBL/GenBank/DDBJ databases">
        <title>Genomic Encyclopedia of Type Strains, Phase IV (KMG-IV): sequencing the most valuable type-strain genomes for metagenomic binning, comparative biology and taxonomic classification.</title>
        <authorList>
            <person name="Goeker M."/>
        </authorList>
    </citation>
    <scope>NUCLEOTIDE SEQUENCE [LARGE SCALE GENOMIC DNA]</scope>
    <source>
        <strain evidence="4 5">DSM 24875</strain>
    </source>
</reference>
<evidence type="ECO:0000256" key="1">
    <source>
        <dbReference type="SAM" id="Phobius"/>
    </source>
</evidence>
<keyword evidence="1" id="KW-1133">Transmembrane helix</keyword>
<feature type="domain" description="Ice-binding protein C-terminal" evidence="3">
    <location>
        <begin position="485"/>
        <end position="509"/>
    </location>
</feature>
<organism evidence="4 5">
    <name type="scientific">Roseiarcus fermentans</name>
    <dbReference type="NCBI Taxonomy" id="1473586"/>
    <lineage>
        <taxon>Bacteria</taxon>
        <taxon>Pseudomonadati</taxon>
        <taxon>Pseudomonadota</taxon>
        <taxon>Alphaproteobacteria</taxon>
        <taxon>Hyphomicrobiales</taxon>
        <taxon>Roseiarcaceae</taxon>
        <taxon>Roseiarcus</taxon>
    </lineage>
</organism>
<gene>
    <name evidence="4" type="ORF">DFR50_11552</name>
</gene>
<evidence type="ECO:0000313" key="5">
    <source>
        <dbReference type="Proteomes" id="UP000253529"/>
    </source>
</evidence>
<keyword evidence="1" id="KW-0812">Transmembrane</keyword>
<keyword evidence="2" id="KW-0732">Signal</keyword>
<feature type="chain" id="PRO_5016710614" evidence="2">
    <location>
        <begin position="26"/>
        <end position="517"/>
    </location>
</feature>
<dbReference type="RefSeq" id="WP_170153218.1">
    <property type="nucleotide sequence ID" value="NZ_QNRK01000015.1"/>
</dbReference>
<name>A0A366FDZ8_9HYPH</name>
<protein>
    <submittedName>
        <fullName evidence="4">Putative secreted protein with PEP-CTERM sorting signal</fullName>
    </submittedName>
</protein>
<accession>A0A366FDZ8</accession>
<evidence type="ECO:0000256" key="2">
    <source>
        <dbReference type="SAM" id="SignalP"/>
    </source>
</evidence>
<dbReference type="EMBL" id="QNRK01000015">
    <property type="protein sequence ID" value="RBP11945.1"/>
    <property type="molecule type" value="Genomic_DNA"/>
</dbReference>
<sequence>MDGKSMSVRALIVSAALVASFGGGAAADTIASFTGGDLVIDTVTGTTLDSASAITLQEFSLGDGGATAASVGALTLPQTQSGANSAISGEYGSASEGVLQLSADGKSLTLMGYGVNAATFNSAPSSTYGTSALGQTTSLTAANQTGTVYTTVPRVVALIGANGGVDTTTALTGVFNTNNPRSVATVDGSSFYVSGQGVTGDGTGGVFYADRGATTATPINANTTTPKGTPNGTANPLLATETRIVEIVNTGSGNELDVSRDFAAKGSPNDSSDIRSLANSTGGLPTSATGLVANRLIAGVNSSGANAGSIDVTNATDNVVNHARNGQAVGHTGNTFVYLSPEQFFFANATTMYVADSGSPKNGSANAAALGDGGLQKWSLVGGVWTLDYDLYQGLNLVNSANANSNTPTAPGVTGLFGLTGKVLANGAVELFATSYGLNELSPSYLYEITDTLSDTTYTQVSGESFTTLYSAPAGVSIRGVSFAPVPEPSTWAMMGFGFVGLGLAGWRRAARRRALA</sequence>
<proteinExistence type="predicted"/>
<feature type="transmembrane region" description="Helical" evidence="1">
    <location>
        <begin position="489"/>
        <end position="507"/>
    </location>
</feature>
<keyword evidence="1" id="KW-0472">Membrane</keyword>